<evidence type="ECO:0000313" key="3">
    <source>
        <dbReference type="EMBL" id="AFP78861.1"/>
    </source>
</evidence>
<dbReference type="PATRIC" id="fig|1159201.4.peg.367"/>
<accession>J3YSS6</accession>
<reference evidence="3 4" key="1">
    <citation type="journal article" date="2012" name="Microbiology">
        <title>Extensive variation in surface lipoprotein gene content and genomic changes associated with virulence during evolution of a novel North American house finch epizootic strain of Mycoplasma gallisepticum.</title>
        <authorList>
            <person name="Tulman E.R."/>
            <person name="Liao X."/>
            <person name="Szczepanek S.M."/>
            <person name="Ley D.H."/>
            <person name="Kutish G.F."/>
            <person name="Geary S.J."/>
        </authorList>
    </citation>
    <scope>NUCLEOTIDE SEQUENCE [LARGE SCALE GENOMIC DNA]</scope>
    <source>
        <strain evidence="4">House finch-associated</strain>
    </source>
</reference>
<dbReference type="KEGG" id="mgw:HFMG01WIA_1338"/>
<dbReference type="Proteomes" id="UP000003940">
    <property type="component" value="Chromosome"/>
</dbReference>
<dbReference type="RefSeq" id="WP_014885898.1">
    <property type="nucleotide sequence ID" value="NC_018410.1"/>
</dbReference>
<evidence type="ECO:0000256" key="2">
    <source>
        <dbReference type="SAM" id="Phobius"/>
    </source>
</evidence>
<dbReference type="GO" id="GO:0044650">
    <property type="term" value="P:adhesion of symbiont to host cell"/>
    <property type="evidence" value="ECO:0007669"/>
    <property type="project" value="InterPro"/>
</dbReference>
<dbReference type="Pfam" id="PF07271">
    <property type="entry name" value="Cytadhesin_P30"/>
    <property type="match status" value="1"/>
</dbReference>
<dbReference type="AlphaFoldDB" id="J3YSS6"/>
<feature type="compositionally biased region" description="Gly residues" evidence="1">
    <location>
        <begin position="251"/>
        <end position="267"/>
    </location>
</feature>
<dbReference type="HOGENOM" id="CLU_946011_0_0_14"/>
<evidence type="ECO:0000313" key="4">
    <source>
        <dbReference type="Proteomes" id="UP000003940"/>
    </source>
</evidence>
<proteinExistence type="predicted"/>
<keyword evidence="2" id="KW-0812">Transmembrane</keyword>
<dbReference type="InterPro" id="IPR009896">
    <property type="entry name" value="Cytadhesin_P30/P32"/>
</dbReference>
<feature type="transmembrane region" description="Helical" evidence="2">
    <location>
        <begin position="12"/>
        <end position="30"/>
    </location>
</feature>
<keyword evidence="2" id="KW-1133">Transmembrane helix</keyword>
<organism evidence="3 4">
    <name type="scientific">Mycoplasmoides gallisepticum WI01_2001.043-13-2P</name>
    <dbReference type="NCBI Taxonomy" id="1159201"/>
    <lineage>
        <taxon>Bacteria</taxon>
        <taxon>Bacillati</taxon>
        <taxon>Mycoplasmatota</taxon>
        <taxon>Mycoplasmoidales</taxon>
        <taxon>Mycoplasmoidaceae</taxon>
        <taxon>Mycoplasmoides</taxon>
    </lineage>
</organism>
<evidence type="ECO:0000256" key="1">
    <source>
        <dbReference type="SAM" id="MobiDB-lite"/>
    </source>
</evidence>
<dbReference type="EMBL" id="CP003510">
    <property type="protein sequence ID" value="AFP78861.1"/>
    <property type="molecule type" value="Genomic_DNA"/>
</dbReference>
<dbReference type="GO" id="GO:0016020">
    <property type="term" value="C:membrane"/>
    <property type="evidence" value="ECO:0007669"/>
    <property type="project" value="InterPro"/>
</dbReference>
<protein>
    <submittedName>
        <fullName evidence="3">Cytadhesin protein MGC2</fullName>
    </submittedName>
</protein>
<gene>
    <name evidence="3" type="primary">mgc2</name>
    <name evidence="3" type="ORF">HFMG01WIA_1338</name>
</gene>
<feature type="region of interest" description="Disordered" evidence="1">
    <location>
        <begin position="244"/>
        <end position="305"/>
    </location>
</feature>
<feature type="transmembrane region" description="Helical" evidence="2">
    <location>
        <begin position="62"/>
        <end position="86"/>
    </location>
</feature>
<sequence>MFGLKKLNSKLVGVSFVFSGAIALGTGVGLTSEHKYEHSPTLVLHEGETNSVGPRKITSEPWFYPVVGAGAGLIVVSLLLGLGIGIPIAKKKERMMIQEREEHQKMVESLGIIEEQNKTEAIEPTAAVPTEEVNTQEPTQPAGVNVANNPQIGINQPGFNQPQINPQFGPNPQQRINPQGFGGPMPPNQMGMRPGFNQMPPQMGGMPPNQMGMRPGFNQMPPQMGGMPPRPNFPNQMPNMNQPRPGFRPQPGGGGVPMGNKAGGGFNHPGAPMGPNRMNFPNQGMNQPPHMAGPRAGLPPQNGPR</sequence>
<name>J3YSS6_MYCGL</name>
<keyword evidence="2" id="KW-0472">Membrane</keyword>